<dbReference type="eggNOG" id="KOG3639">
    <property type="taxonomic scope" value="Eukaryota"/>
</dbReference>
<dbReference type="Pfam" id="PF00498">
    <property type="entry name" value="FHA"/>
    <property type="match status" value="1"/>
</dbReference>
<feature type="compositionally biased region" description="Low complexity" evidence="2">
    <location>
        <begin position="88"/>
        <end position="102"/>
    </location>
</feature>
<evidence type="ECO:0000313" key="6">
    <source>
        <dbReference type="Proteomes" id="UP000095284"/>
    </source>
</evidence>
<evidence type="ECO:0000256" key="2">
    <source>
        <dbReference type="SAM" id="MobiDB-lite"/>
    </source>
</evidence>
<evidence type="ECO:0000313" key="5">
    <source>
        <dbReference type="EMBL" id="CAG9089447.1"/>
    </source>
</evidence>
<evidence type="ECO:0000313" key="8">
    <source>
        <dbReference type="WBParaSite" id="BXY_0937700.1"/>
    </source>
</evidence>
<dbReference type="GO" id="GO:1904491">
    <property type="term" value="P:protein localization to ciliary transition zone"/>
    <property type="evidence" value="ECO:0007669"/>
    <property type="project" value="TreeGrafter"/>
</dbReference>
<evidence type="ECO:0000313" key="4">
    <source>
        <dbReference type="EMBL" id="CAD5211920.1"/>
    </source>
</evidence>
<dbReference type="Pfam" id="PF24656">
    <property type="entry name" value="CEPT76_peptidase"/>
    <property type="match status" value="1"/>
</dbReference>
<feature type="region of interest" description="Disordered" evidence="2">
    <location>
        <begin position="1353"/>
        <end position="1459"/>
    </location>
</feature>
<feature type="region of interest" description="Disordered" evidence="2">
    <location>
        <begin position="1"/>
        <end position="141"/>
    </location>
</feature>
<dbReference type="Gene3D" id="2.60.200.20">
    <property type="match status" value="1"/>
</dbReference>
<dbReference type="Pfam" id="PF15440">
    <property type="entry name" value="THRAP3_BCLAF1"/>
    <property type="match status" value="1"/>
</dbReference>
<organism evidence="6 8">
    <name type="scientific">Bursaphelenchus xylophilus</name>
    <name type="common">Pinewood nematode worm</name>
    <name type="synonym">Aphelenchoides xylophilus</name>
    <dbReference type="NCBI Taxonomy" id="6326"/>
    <lineage>
        <taxon>Eukaryota</taxon>
        <taxon>Metazoa</taxon>
        <taxon>Ecdysozoa</taxon>
        <taxon>Nematoda</taxon>
        <taxon>Chromadorea</taxon>
        <taxon>Rhabditida</taxon>
        <taxon>Tylenchina</taxon>
        <taxon>Tylenchomorpha</taxon>
        <taxon>Aphelenchoidea</taxon>
        <taxon>Aphelenchoididae</taxon>
        <taxon>Bursaphelenchus</taxon>
    </lineage>
</organism>
<dbReference type="InterPro" id="IPR008984">
    <property type="entry name" value="SMAD_FHA_dom_sf"/>
</dbReference>
<dbReference type="SMR" id="A0A1I7S8N2"/>
<evidence type="ECO:0000313" key="7">
    <source>
        <dbReference type="Proteomes" id="UP000659654"/>
    </source>
</evidence>
<dbReference type="eggNOG" id="KOG1882">
    <property type="taxonomic scope" value="Eukaryota"/>
</dbReference>
<proteinExistence type="inferred from homology"/>
<name>A0A1I7S8N2_BURXY</name>
<dbReference type="EMBL" id="CAJFDI010000001">
    <property type="protein sequence ID" value="CAD5211920.1"/>
    <property type="molecule type" value="Genomic_DNA"/>
</dbReference>
<feature type="compositionally biased region" description="Polar residues" evidence="2">
    <location>
        <begin position="127"/>
        <end position="141"/>
    </location>
</feature>
<feature type="compositionally biased region" description="Basic and acidic residues" evidence="2">
    <location>
        <begin position="1408"/>
        <end position="1452"/>
    </location>
</feature>
<accession>A0A1I7S8N2</accession>
<comment type="similarity">
    <text evidence="1">Belongs to the BCLAF1/THRAP3 family.</text>
</comment>
<reference evidence="8" key="1">
    <citation type="submission" date="2016-11" db="UniProtKB">
        <authorList>
            <consortium name="WormBaseParasite"/>
        </authorList>
    </citation>
    <scope>IDENTIFICATION</scope>
</reference>
<dbReference type="Proteomes" id="UP000095284">
    <property type="component" value="Unplaced"/>
</dbReference>
<dbReference type="SMART" id="SM00240">
    <property type="entry name" value="FHA"/>
    <property type="match status" value="1"/>
</dbReference>
<dbReference type="SUPFAM" id="SSF49879">
    <property type="entry name" value="SMAD/FHA domain"/>
    <property type="match status" value="1"/>
</dbReference>
<evidence type="ECO:0000259" key="3">
    <source>
        <dbReference type="PROSITE" id="PS50006"/>
    </source>
</evidence>
<dbReference type="Pfam" id="PF15625">
    <property type="entry name" value="CC2D2AN-C2"/>
    <property type="match status" value="1"/>
</dbReference>
<dbReference type="OrthoDB" id="2162143at2759"/>
<dbReference type="InterPro" id="IPR000253">
    <property type="entry name" value="FHA_dom"/>
</dbReference>
<feature type="compositionally biased region" description="Basic residues" evidence="2">
    <location>
        <begin position="1360"/>
        <end position="1399"/>
    </location>
</feature>
<keyword evidence="7" id="KW-1185">Reference proteome</keyword>
<dbReference type="InterPro" id="IPR028928">
    <property type="entry name" value="CC2D2AN-C2"/>
</dbReference>
<dbReference type="PANTHER" id="PTHR20837:SF0">
    <property type="entry name" value="COILED-COIL AND C2 DOMAIN-CONTAINING PROTEIN 2A"/>
    <property type="match status" value="1"/>
</dbReference>
<evidence type="ECO:0000256" key="1">
    <source>
        <dbReference type="ARBA" id="ARBA00006481"/>
    </source>
</evidence>
<dbReference type="InterPro" id="IPR029199">
    <property type="entry name" value="THRAP3_BCLAF1"/>
</dbReference>
<gene>
    <name evidence="4" type="ORF">BXYJ_LOCUS2662</name>
</gene>
<dbReference type="InterPro" id="IPR052434">
    <property type="entry name" value="Tectonic-like_complex_comp"/>
</dbReference>
<feature type="domain" description="FHA" evidence="3">
    <location>
        <begin position="1517"/>
        <end position="1579"/>
    </location>
</feature>
<dbReference type="GO" id="GO:0035869">
    <property type="term" value="C:ciliary transition zone"/>
    <property type="evidence" value="ECO:0007669"/>
    <property type="project" value="TreeGrafter"/>
</dbReference>
<protein>
    <submittedName>
        <fullName evidence="4">(pine wood nematode) hypothetical protein</fullName>
    </submittedName>
    <submittedName>
        <fullName evidence="8">FHA domain-containing protein</fullName>
    </submittedName>
</protein>
<dbReference type="InterPro" id="IPR056290">
    <property type="entry name" value="CEPT76/DRC7_peptidase-like_dom"/>
</dbReference>
<dbReference type="Proteomes" id="UP000659654">
    <property type="component" value="Unassembled WGS sequence"/>
</dbReference>
<dbReference type="PROSITE" id="PS50006">
    <property type="entry name" value="FHA_DOMAIN"/>
    <property type="match status" value="1"/>
</dbReference>
<feature type="compositionally biased region" description="Low complexity" evidence="2">
    <location>
        <begin position="44"/>
        <end position="55"/>
    </location>
</feature>
<dbReference type="Proteomes" id="UP000582659">
    <property type="component" value="Unassembled WGS sequence"/>
</dbReference>
<dbReference type="PANTHER" id="PTHR20837">
    <property type="entry name" value="CENTROSOMAL PROTEIN-RELATED"/>
    <property type="match status" value="1"/>
</dbReference>
<reference evidence="5" key="2">
    <citation type="submission" date="2020-08" db="EMBL/GenBank/DDBJ databases">
        <authorList>
            <person name="Kikuchi T."/>
        </authorList>
    </citation>
    <scope>NUCLEOTIDE SEQUENCE</scope>
    <source>
        <strain evidence="4">Ka4C1</strain>
    </source>
</reference>
<dbReference type="WBParaSite" id="BXY_0937700.1">
    <property type="protein sequence ID" value="BXY_0937700.1"/>
    <property type="gene ID" value="BXY_0937700"/>
</dbReference>
<dbReference type="GO" id="GO:1905515">
    <property type="term" value="P:non-motile cilium assembly"/>
    <property type="evidence" value="ECO:0007669"/>
    <property type="project" value="TreeGrafter"/>
</dbReference>
<feature type="compositionally biased region" description="Low complexity" evidence="2">
    <location>
        <begin position="110"/>
        <end position="126"/>
    </location>
</feature>
<dbReference type="EMBL" id="CAJFCV020000001">
    <property type="protein sequence ID" value="CAG9089447.1"/>
    <property type="molecule type" value="Genomic_DNA"/>
</dbReference>
<sequence length="1647" mass="189711">MEDIEEISDTGEGHVTSPIQKTPPKMGWAEAAAELPKPRNPRDLPTLATKPAAPAVPSPKQLFSPPPEFAEGERSPAFSEPAGMGATSQSPSGLLSPSSDLQQMHHSKSFDSSSLSSRSSKRTTLSAEMSSMIRQRVRQQAKSIVERKRGSVQLNKRLLRSQTLQGSEKESFQDYQSGDKLIEQALKMGAKYVAKGQSILPADYIQREFFLPEPVTPLKDEKSYGIPTIYSKPRSTEKDRVQFGAMLTIYKPLPGMSIEDPLSRMYPQTFKAQTSRKFNLILPRHGDRFQSPEGGILGLSKEIMTRKILRPKRDEDEDFGLIEYTNPIPWDDWEAFGLAPTKYYQLCVDINKIEFDHHWLFGEEDVLARRVRRLHSDYVHMTENLVELWRDVVELRRRLEFEILVEEEKRRLNLELESKFESIQRLRSDVPRLGELMERSYEELKEFWEKTGRNSSHYRLVKLDEVGSPEYKNLELPMYELRHQHVKDGQPSQPATSRLLPRQMSVQDQLAKQDQERRQAMEKCRVRVDLYFNKILVCRTEAKLLENDFSVTFGQVYNLRVHEQPDSVELVVQEKFGGNAWRTMAQVFVPFEWHEDSPQRDLEAMDFASDWEVAGFKGSIGCGDPPKSPHINGRLFCNAIWMEDEKPWNYDKSAQKNNVSSDDTFHLIPKETLLQPKDEKDMKSQARLDALQRRFQSRRFGGQTFQADRIDQTRIGLVDDEVEQTFIAEEFKAEDSALGVGMNESHLDVIRDLAQQYAVSLRQNLFEASLHSKHTRSYESLVREDPIPALFDFFGTLFRPPDISRKLKPMRGQRPAATTKQARYRIVINVQNAVNLPEKVNGESTNVFVDVCFRKKHAQTAPVEGRYANWQETLILELESDNDLHFEMAYINEMIEFRLYDRCVSPLARDNREINTIHEQWENKWLGDVFIPFSAVFTQGKLDGAMSVRRPAFYTDYKNFDRTCQLKVLVTIDPPLLPPKLVFNNFFSTTVASEFLSDVQKWEEKLLERNPDRFYRAIVSDTNGKPVLISQFIHPVVPPHILRHVDSSSPDEALKAVRLAAHVVSCVPFLTHPVIYAHLCDVWMTVDQMLTIGCGSTEEHAVLLCNWLLGMGFQAFLLLGTGLPQSVNTAFVYVEIPGYAAILIDPSDGSYYLTTDTTCTLNNIYVIATPTNVFGNLQTEKQVVLTDFNIKRRSCWEPLFASNRTPPPTVQKDSLVYTEVSEDVVMELRGSLEREIRLKFDQSRPYGIPQWNVLASRALREVLIYISTNLDEPPEIKDKFRSLGLNYNVCAVGIRKGYQNRQQLVDDVMNTQIHVNANSSAQFAFAVHVQPFFNKIYDHLQVHLISGFLTFMGGRDDRRHRSSRSPRDRRRSPPRRRSRSPKRRSRSPRNRREDRHRRRSPEATSSRKARDERPVKRERRSRTPEQEEEKPKPAPKAREFDPLTGEERRPEQNNEPVVLPSFEVSGKLTADTNTFKGVVIKYNEPPEAALPKLRWMLYCMKGEDVMKPFYMHRQSAYLIGRNRKIADFPVDHPSCSQQHAVLQYRKMDFERNGMPGKRTLPYIIDLGSSNGTFLNGDKIEPQRYYELKEKDIVKFGFSSREYVVLHELSAEGREGARVDEEFEGGSDVEVDLEGAEERLAKAEEDYF</sequence>